<dbReference type="AlphaFoldDB" id="A0A124GMZ4"/>
<comment type="caution">
    <text evidence="1">The sequence shown here is derived from an EMBL/GenBank/DDBJ whole genome shotgun (WGS) entry which is preliminary data.</text>
</comment>
<gene>
    <name evidence="1" type="ORF">ABT39_MTgene6187</name>
</gene>
<reference evidence="1" key="1">
    <citation type="journal article" date="2015" name="Genome Biol. Evol.">
        <title>Organellar Genomes of White Spruce (Picea glauca): Assembly and Annotation.</title>
        <authorList>
            <person name="Jackman S.D."/>
            <person name="Warren R.L."/>
            <person name="Gibb E.A."/>
            <person name="Vandervalk B.P."/>
            <person name="Mohamadi H."/>
            <person name="Chu J."/>
            <person name="Raymond A."/>
            <person name="Pleasance S."/>
            <person name="Coope R."/>
            <person name="Wildung M.R."/>
            <person name="Ritland C.E."/>
            <person name="Bousquet J."/>
            <person name="Jones S.J."/>
            <person name="Bohlmann J."/>
            <person name="Birol I."/>
        </authorList>
    </citation>
    <scope>NUCLEOTIDE SEQUENCE [LARGE SCALE GENOMIC DNA]</scope>
    <source>
        <tissue evidence="1">Flushing bud</tissue>
    </source>
</reference>
<keyword evidence="1" id="KW-0496">Mitochondrion</keyword>
<evidence type="ECO:0000313" key="1">
    <source>
        <dbReference type="EMBL" id="KUM47181.1"/>
    </source>
</evidence>
<accession>A0A124GMZ4</accession>
<protein>
    <submittedName>
        <fullName evidence="1">Uncharacterized protein</fullName>
    </submittedName>
</protein>
<dbReference type="EMBL" id="LKAM01000008">
    <property type="protein sequence ID" value="KUM47181.1"/>
    <property type="molecule type" value="Genomic_DNA"/>
</dbReference>
<sequence length="42" mass="4650">MVGPRSIGAGGFSTCLLLLLRRTILSYIQLFLLIMLMTKPPN</sequence>
<proteinExistence type="predicted"/>
<geneLocation type="mitochondrion" evidence="1"/>
<organism evidence="1">
    <name type="scientific">Picea glauca</name>
    <name type="common">White spruce</name>
    <name type="synonym">Pinus glauca</name>
    <dbReference type="NCBI Taxonomy" id="3330"/>
    <lineage>
        <taxon>Eukaryota</taxon>
        <taxon>Viridiplantae</taxon>
        <taxon>Streptophyta</taxon>
        <taxon>Embryophyta</taxon>
        <taxon>Tracheophyta</taxon>
        <taxon>Spermatophyta</taxon>
        <taxon>Pinopsida</taxon>
        <taxon>Pinidae</taxon>
        <taxon>Conifers I</taxon>
        <taxon>Pinales</taxon>
        <taxon>Pinaceae</taxon>
        <taxon>Picea</taxon>
    </lineage>
</organism>
<name>A0A124GMZ4_PICGL</name>